<dbReference type="InterPro" id="IPR050377">
    <property type="entry name" value="Radical_SAM_PqqE_MftC-like"/>
</dbReference>
<dbReference type="SFLD" id="SFLDS00029">
    <property type="entry name" value="Radical_SAM"/>
    <property type="match status" value="1"/>
</dbReference>
<dbReference type="GO" id="GO:0046872">
    <property type="term" value="F:metal ion binding"/>
    <property type="evidence" value="ECO:0007669"/>
    <property type="project" value="UniProtKB-KW"/>
</dbReference>
<dbReference type="InterPro" id="IPR058240">
    <property type="entry name" value="rSAM_sf"/>
</dbReference>
<dbReference type="GO" id="GO:0003824">
    <property type="term" value="F:catalytic activity"/>
    <property type="evidence" value="ECO:0007669"/>
    <property type="project" value="InterPro"/>
</dbReference>
<evidence type="ECO:0000256" key="2">
    <source>
        <dbReference type="ARBA" id="ARBA00022691"/>
    </source>
</evidence>
<evidence type="ECO:0000313" key="7">
    <source>
        <dbReference type="EMBL" id="MBR7800114.1"/>
    </source>
</evidence>
<protein>
    <submittedName>
        <fullName evidence="7">Radical SAM protein</fullName>
    </submittedName>
</protein>
<dbReference type="CDD" id="cd01335">
    <property type="entry name" value="Radical_SAM"/>
    <property type="match status" value="1"/>
</dbReference>
<keyword evidence="8" id="KW-1185">Reference proteome</keyword>
<dbReference type="Gene3D" id="3.20.20.70">
    <property type="entry name" value="Aldolase class I"/>
    <property type="match status" value="1"/>
</dbReference>
<accession>A0A941E3W4</accession>
<comment type="caution">
    <text evidence="7">The sequence shown here is derived from an EMBL/GenBank/DDBJ whole genome shotgun (WGS) entry which is preliminary data.</text>
</comment>
<feature type="domain" description="Radical SAM core" evidence="6">
    <location>
        <begin position="157"/>
        <end position="381"/>
    </location>
</feature>
<comment type="cofactor">
    <cofactor evidence="1">
        <name>[4Fe-4S] cluster</name>
        <dbReference type="ChEBI" id="CHEBI:49883"/>
    </cofactor>
</comment>
<dbReference type="Pfam" id="PF04055">
    <property type="entry name" value="Radical_SAM"/>
    <property type="match status" value="1"/>
</dbReference>
<evidence type="ECO:0000256" key="4">
    <source>
        <dbReference type="ARBA" id="ARBA00023004"/>
    </source>
</evidence>
<dbReference type="SUPFAM" id="SSF102114">
    <property type="entry name" value="Radical SAM enzymes"/>
    <property type="match status" value="1"/>
</dbReference>
<dbReference type="PROSITE" id="PS51918">
    <property type="entry name" value="RADICAL_SAM"/>
    <property type="match status" value="1"/>
</dbReference>
<dbReference type="InterPro" id="IPR013785">
    <property type="entry name" value="Aldolase_TIM"/>
</dbReference>
<dbReference type="GO" id="GO:0051536">
    <property type="term" value="F:iron-sulfur cluster binding"/>
    <property type="evidence" value="ECO:0007669"/>
    <property type="project" value="UniProtKB-KW"/>
</dbReference>
<keyword evidence="4" id="KW-0408">Iron</keyword>
<evidence type="ECO:0000313" key="8">
    <source>
        <dbReference type="Proteomes" id="UP000678545"/>
    </source>
</evidence>
<keyword evidence="3" id="KW-0479">Metal-binding</keyword>
<dbReference type="InterPro" id="IPR007197">
    <property type="entry name" value="rSAM"/>
</dbReference>
<sequence>MPKRNIPIEASELRPAAQIKIATESFERSAENVDTYATKYGYEPWRVRVMDAQRSSVHFVNLINKDPSELASATLLFQANGYSFSTAHNASWKDTKAKIVTPYSVLIDGEDIRPLRRRSAQLLYGEMPIHAFDSFRLFDIMSAVSLWYFERRDYDGTPLPEKIFVNPVLGCTLRCKSCSRLQFLNRTTEYSENLEKITAEISAQIENKDDLKVVNISTGALPTAEEDLEMFTAIIEAFRRKEFHAARFSIQTAALFTQTQLNKLRSIGVDRFSVTMDGTSDNVLKRLYKAKGPQTIDGYSKMIEVLEDTFPKVGIHMILGHDSMDTIKRTSERLASQGNAAVHHYIPRIFLPSQFAILHPEAINMGLEYYVAMKRFIDDLNDARMPKMDLLNPFYGLQPNEFSE</sequence>
<dbReference type="InterPro" id="IPR006638">
    <property type="entry name" value="Elp3/MiaA/NifB-like_rSAM"/>
</dbReference>
<dbReference type="AlphaFoldDB" id="A0A941E3W4"/>
<evidence type="ECO:0000256" key="3">
    <source>
        <dbReference type="ARBA" id="ARBA00022723"/>
    </source>
</evidence>
<dbReference type="PANTHER" id="PTHR11228:SF7">
    <property type="entry name" value="PQQA PEPTIDE CYCLASE"/>
    <property type="match status" value="1"/>
</dbReference>
<gene>
    <name evidence="7" type="ORF">KDM90_08895</name>
</gene>
<dbReference type="EMBL" id="JAGSPJ010000003">
    <property type="protein sequence ID" value="MBR7800114.1"/>
    <property type="molecule type" value="Genomic_DNA"/>
</dbReference>
<keyword evidence="5" id="KW-0411">Iron-sulfur</keyword>
<proteinExistence type="predicted"/>
<name>A0A941E3W4_9BURK</name>
<evidence type="ECO:0000256" key="5">
    <source>
        <dbReference type="ARBA" id="ARBA00023014"/>
    </source>
</evidence>
<organism evidence="7 8">
    <name type="scientific">Undibacterium fentianense</name>
    <dbReference type="NCBI Taxonomy" id="2828728"/>
    <lineage>
        <taxon>Bacteria</taxon>
        <taxon>Pseudomonadati</taxon>
        <taxon>Pseudomonadota</taxon>
        <taxon>Betaproteobacteria</taxon>
        <taxon>Burkholderiales</taxon>
        <taxon>Oxalobacteraceae</taxon>
        <taxon>Undibacterium</taxon>
    </lineage>
</organism>
<dbReference type="SMART" id="SM00729">
    <property type="entry name" value="Elp3"/>
    <property type="match status" value="1"/>
</dbReference>
<dbReference type="Proteomes" id="UP000678545">
    <property type="component" value="Unassembled WGS sequence"/>
</dbReference>
<dbReference type="PANTHER" id="PTHR11228">
    <property type="entry name" value="RADICAL SAM DOMAIN PROTEIN"/>
    <property type="match status" value="1"/>
</dbReference>
<keyword evidence="2" id="KW-0949">S-adenosyl-L-methionine</keyword>
<reference evidence="7" key="1">
    <citation type="submission" date="2021-04" db="EMBL/GenBank/DDBJ databases">
        <title>novel species isolated from subtropical streams in China.</title>
        <authorList>
            <person name="Lu H."/>
        </authorList>
    </citation>
    <scope>NUCLEOTIDE SEQUENCE</scope>
    <source>
        <strain evidence="7">FT137W</strain>
    </source>
</reference>
<dbReference type="RefSeq" id="WP_212675246.1">
    <property type="nucleotide sequence ID" value="NZ_JAGSPJ010000003.1"/>
</dbReference>
<evidence type="ECO:0000259" key="6">
    <source>
        <dbReference type="PROSITE" id="PS51918"/>
    </source>
</evidence>
<evidence type="ECO:0000256" key="1">
    <source>
        <dbReference type="ARBA" id="ARBA00001966"/>
    </source>
</evidence>